<feature type="region of interest" description="Disordered" evidence="1">
    <location>
        <begin position="27"/>
        <end position="74"/>
    </location>
</feature>
<proteinExistence type="predicted"/>
<protein>
    <submittedName>
        <fullName evidence="2">Uncharacterized protein</fullName>
    </submittedName>
</protein>
<evidence type="ECO:0000313" key="2">
    <source>
        <dbReference type="EMBL" id="KAA0045972.1"/>
    </source>
</evidence>
<gene>
    <name evidence="2" type="ORF">E6C27_scaffold243G005200</name>
</gene>
<sequence length="125" mass="14193">MFKFQICIKEINLTNVKRAYPDQSLEIPTLEGYEEDPSTPIPTHVEHPPASTRVQQSHSPPRDNGKVVESQQCYSGGEGSSFYASEIDNRVVDVFVDVPAQEIDHQHADVEMGTSIDTRRWYRTD</sequence>
<accession>A0A5A7TRE7</accession>
<dbReference type="AlphaFoldDB" id="A0A5A7TRE7"/>
<organism evidence="2 3">
    <name type="scientific">Cucumis melo var. makuwa</name>
    <name type="common">Oriental melon</name>
    <dbReference type="NCBI Taxonomy" id="1194695"/>
    <lineage>
        <taxon>Eukaryota</taxon>
        <taxon>Viridiplantae</taxon>
        <taxon>Streptophyta</taxon>
        <taxon>Embryophyta</taxon>
        <taxon>Tracheophyta</taxon>
        <taxon>Spermatophyta</taxon>
        <taxon>Magnoliopsida</taxon>
        <taxon>eudicotyledons</taxon>
        <taxon>Gunneridae</taxon>
        <taxon>Pentapetalae</taxon>
        <taxon>rosids</taxon>
        <taxon>fabids</taxon>
        <taxon>Cucurbitales</taxon>
        <taxon>Cucurbitaceae</taxon>
        <taxon>Benincaseae</taxon>
        <taxon>Cucumis</taxon>
    </lineage>
</organism>
<evidence type="ECO:0000313" key="3">
    <source>
        <dbReference type="Proteomes" id="UP000321393"/>
    </source>
</evidence>
<evidence type="ECO:0000256" key="1">
    <source>
        <dbReference type="SAM" id="MobiDB-lite"/>
    </source>
</evidence>
<name>A0A5A7TRE7_CUCMM</name>
<reference evidence="2 3" key="1">
    <citation type="submission" date="2019-08" db="EMBL/GenBank/DDBJ databases">
        <title>Draft genome sequences of two oriental melons (Cucumis melo L. var makuwa).</title>
        <authorList>
            <person name="Kwon S.-Y."/>
        </authorList>
    </citation>
    <scope>NUCLEOTIDE SEQUENCE [LARGE SCALE GENOMIC DNA]</scope>
    <source>
        <strain evidence="3">cv. SW 3</strain>
        <tissue evidence="2">Leaf</tissue>
    </source>
</reference>
<comment type="caution">
    <text evidence="2">The sequence shown here is derived from an EMBL/GenBank/DDBJ whole genome shotgun (WGS) entry which is preliminary data.</text>
</comment>
<dbReference type="Proteomes" id="UP000321393">
    <property type="component" value="Unassembled WGS sequence"/>
</dbReference>
<dbReference type="EMBL" id="SSTE01014401">
    <property type="protein sequence ID" value="KAA0045972.1"/>
    <property type="molecule type" value="Genomic_DNA"/>
</dbReference>